<evidence type="ECO:0000256" key="1">
    <source>
        <dbReference type="SAM" id="MobiDB-lite"/>
    </source>
</evidence>
<proteinExistence type="predicted"/>
<evidence type="ECO:0000313" key="2">
    <source>
        <dbReference type="EnsemblPlants" id="KQL17055"/>
    </source>
</evidence>
<dbReference type="AlphaFoldDB" id="K3ZE66"/>
<name>K3ZE66_SETIT</name>
<protein>
    <submittedName>
        <fullName evidence="2">Uncharacterized protein</fullName>
    </submittedName>
</protein>
<evidence type="ECO:0000313" key="3">
    <source>
        <dbReference type="Proteomes" id="UP000004995"/>
    </source>
</evidence>
<keyword evidence="3" id="KW-1185">Reference proteome</keyword>
<dbReference type="HOGENOM" id="CLU_2727015_0_0_1"/>
<reference evidence="2" key="2">
    <citation type="submission" date="2018-08" db="UniProtKB">
        <authorList>
            <consortium name="EnsemblPlants"/>
        </authorList>
    </citation>
    <scope>IDENTIFICATION</scope>
    <source>
        <strain evidence="2">Yugu1</strain>
    </source>
</reference>
<dbReference type="Proteomes" id="UP000004995">
    <property type="component" value="Unassembled WGS sequence"/>
</dbReference>
<feature type="compositionally biased region" description="Basic and acidic residues" evidence="1">
    <location>
        <begin position="41"/>
        <end position="55"/>
    </location>
</feature>
<accession>K3ZE66</accession>
<sequence>MKVQEKEKKIAIVGEYLYAGLLRRKTHLKSKETHSQPIRSKHTDPWTHNQKETNYIHRVHPRTHMRTHKVVT</sequence>
<reference evidence="3" key="1">
    <citation type="journal article" date="2012" name="Nat. Biotechnol.">
        <title>Reference genome sequence of the model plant Setaria.</title>
        <authorList>
            <person name="Bennetzen J.L."/>
            <person name="Schmutz J."/>
            <person name="Wang H."/>
            <person name="Percifield R."/>
            <person name="Hawkins J."/>
            <person name="Pontaroli A.C."/>
            <person name="Estep M."/>
            <person name="Feng L."/>
            <person name="Vaughn J.N."/>
            <person name="Grimwood J."/>
            <person name="Jenkins J."/>
            <person name="Barry K."/>
            <person name="Lindquist E."/>
            <person name="Hellsten U."/>
            <person name="Deshpande S."/>
            <person name="Wang X."/>
            <person name="Wu X."/>
            <person name="Mitros T."/>
            <person name="Triplett J."/>
            <person name="Yang X."/>
            <person name="Ye C.Y."/>
            <person name="Mauro-Herrera M."/>
            <person name="Wang L."/>
            <person name="Li P."/>
            <person name="Sharma M."/>
            <person name="Sharma R."/>
            <person name="Ronald P.C."/>
            <person name="Panaud O."/>
            <person name="Kellogg E.A."/>
            <person name="Brutnell T.P."/>
            <person name="Doust A.N."/>
            <person name="Tuskan G.A."/>
            <person name="Rokhsar D."/>
            <person name="Devos K.M."/>
        </authorList>
    </citation>
    <scope>NUCLEOTIDE SEQUENCE [LARGE SCALE GENOMIC DNA]</scope>
    <source>
        <strain evidence="3">cv. Yugu1</strain>
    </source>
</reference>
<dbReference type="EMBL" id="AGNK02002101">
    <property type="status" value="NOT_ANNOTATED_CDS"/>
    <property type="molecule type" value="Genomic_DNA"/>
</dbReference>
<dbReference type="Gramene" id="KQL17055">
    <property type="protein sequence ID" value="KQL17055"/>
    <property type="gene ID" value="SETIT_024859mg"/>
</dbReference>
<dbReference type="InParanoid" id="K3ZE66"/>
<feature type="region of interest" description="Disordered" evidence="1">
    <location>
        <begin position="28"/>
        <end position="72"/>
    </location>
</feature>
<dbReference type="EnsemblPlants" id="KQL17055">
    <property type="protein sequence ID" value="KQL17055"/>
    <property type="gene ID" value="SETIT_024859mg"/>
</dbReference>
<feature type="compositionally biased region" description="Basic residues" evidence="1">
    <location>
        <begin position="57"/>
        <end position="72"/>
    </location>
</feature>
<organism evidence="2 3">
    <name type="scientific">Setaria italica</name>
    <name type="common">Foxtail millet</name>
    <name type="synonym">Panicum italicum</name>
    <dbReference type="NCBI Taxonomy" id="4555"/>
    <lineage>
        <taxon>Eukaryota</taxon>
        <taxon>Viridiplantae</taxon>
        <taxon>Streptophyta</taxon>
        <taxon>Embryophyta</taxon>
        <taxon>Tracheophyta</taxon>
        <taxon>Spermatophyta</taxon>
        <taxon>Magnoliopsida</taxon>
        <taxon>Liliopsida</taxon>
        <taxon>Poales</taxon>
        <taxon>Poaceae</taxon>
        <taxon>PACMAD clade</taxon>
        <taxon>Panicoideae</taxon>
        <taxon>Panicodae</taxon>
        <taxon>Paniceae</taxon>
        <taxon>Cenchrinae</taxon>
        <taxon>Setaria</taxon>
    </lineage>
</organism>